<evidence type="ECO:0000259" key="3">
    <source>
        <dbReference type="Pfam" id="PF00561"/>
    </source>
</evidence>
<dbReference type="PRINTS" id="PR00111">
    <property type="entry name" value="ABHYDROLASE"/>
</dbReference>
<keyword evidence="5" id="KW-1185">Reference proteome</keyword>
<evidence type="ECO:0000256" key="1">
    <source>
        <dbReference type="ARBA" id="ARBA00022801"/>
    </source>
</evidence>
<dbReference type="EMBL" id="QUMO01000003">
    <property type="protein sequence ID" value="REF86411.1"/>
    <property type="molecule type" value="Genomic_DNA"/>
</dbReference>
<proteinExistence type="predicted"/>
<accession>A0A3D9YXJ0</accession>
<dbReference type="SUPFAM" id="SSF53474">
    <property type="entry name" value="alpha/beta-Hydrolases"/>
    <property type="match status" value="1"/>
</dbReference>
<feature type="compositionally biased region" description="Basic residues" evidence="2">
    <location>
        <begin position="277"/>
        <end position="286"/>
    </location>
</feature>
<dbReference type="Gene3D" id="3.40.50.1820">
    <property type="entry name" value="alpha/beta hydrolase"/>
    <property type="match status" value="1"/>
</dbReference>
<evidence type="ECO:0000256" key="2">
    <source>
        <dbReference type="SAM" id="MobiDB-lite"/>
    </source>
</evidence>
<gene>
    <name evidence="4" type="ORF">DES32_2463</name>
</gene>
<dbReference type="InterPro" id="IPR050266">
    <property type="entry name" value="AB_hydrolase_sf"/>
</dbReference>
<dbReference type="Pfam" id="PF00561">
    <property type="entry name" value="Abhydrolase_1"/>
    <property type="match status" value="1"/>
</dbReference>
<protein>
    <submittedName>
        <fullName evidence="4">3-oxoadipate enol-lactonase</fullName>
    </submittedName>
</protein>
<dbReference type="InterPro" id="IPR029058">
    <property type="entry name" value="AB_hydrolase_fold"/>
</dbReference>
<evidence type="ECO:0000313" key="4">
    <source>
        <dbReference type="EMBL" id="REF86411.1"/>
    </source>
</evidence>
<feature type="domain" description="AB hydrolase-1" evidence="3">
    <location>
        <begin position="22"/>
        <end position="244"/>
    </location>
</feature>
<feature type="region of interest" description="Disordered" evidence="2">
    <location>
        <begin position="264"/>
        <end position="432"/>
    </location>
</feature>
<dbReference type="PANTHER" id="PTHR43798:SF31">
    <property type="entry name" value="AB HYDROLASE SUPERFAMILY PROTEIN YCLE"/>
    <property type="match status" value="1"/>
</dbReference>
<keyword evidence="1" id="KW-0378">Hydrolase</keyword>
<dbReference type="GO" id="GO:0042952">
    <property type="term" value="P:beta-ketoadipate pathway"/>
    <property type="evidence" value="ECO:0007669"/>
    <property type="project" value="InterPro"/>
</dbReference>
<dbReference type="InterPro" id="IPR000073">
    <property type="entry name" value="AB_hydrolase_1"/>
</dbReference>
<evidence type="ECO:0000313" key="5">
    <source>
        <dbReference type="Proteomes" id="UP000256900"/>
    </source>
</evidence>
<comment type="caution">
    <text evidence="4">The sequence shown here is derived from an EMBL/GenBank/DDBJ whole genome shotgun (WGS) entry which is preliminary data.</text>
</comment>
<organism evidence="4 5">
    <name type="scientific">Methylovirgula ligni</name>
    <dbReference type="NCBI Taxonomy" id="569860"/>
    <lineage>
        <taxon>Bacteria</taxon>
        <taxon>Pseudomonadati</taxon>
        <taxon>Pseudomonadota</taxon>
        <taxon>Alphaproteobacteria</taxon>
        <taxon>Hyphomicrobiales</taxon>
        <taxon>Beijerinckiaceae</taxon>
        <taxon>Methylovirgula</taxon>
    </lineage>
</organism>
<dbReference type="NCBIfam" id="TIGR02427">
    <property type="entry name" value="protocat_pcaD"/>
    <property type="match status" value="1"/>
</dbReference>
<dbReference type="GO" id="GO:0016020">
    <property type="term" value="C:membrane"/>
    <property type="evidence" value="ECO:0007669"/>
    <property type="project" value="TreeGrafter"/>
</dbReference>
<feature type="compositionally biased region" description="Basic residues" evidence="2">
    <location>
        <begin position="309"/>
        <end position="432"/>
    </location>
</feature>
<name>A0A3D9YXJ0_9HYPH</name>
<dbReference type="RefSeq" id="WP_165204208.1">
    <property type="nucleotide sequence ID" value="NZ_CP025086.1"/>
</dbReference>
<sequence>MTETIIDGETFNIIVEGQPDAPAILLAHSLGTNLHLFDHQVAALKPHFRLVRYDLRGHGGSQITPAPYSLAKLGRDALAVLDALKIDKVDLIGASAGGLVSLWLLRHAPERIGRAVLANTAARIGTAENWNERIRIVTENGVGTLAPALIENWFTRSYREQHPAEVSHFEETAAATSVEGYAGASAALRDADLREDLREITHPVLVIVGRHDPVTPPGVGALVASSIPNAKLVTLEAAHLSAVEAAEAFNDAVLEFLLGAAEEKSTAEEKPAPAAPKKPRVPRQPKPKAAEPVASVPEKPPIVSAPKPLAKKSPTKKSPARKAAVKKRVAKKAVPKKKAVAKKATAKKTVRKLAAKKRVARKAAVKKSSVRKAAIKKRPVKKVARKATPKKSARKVVAKRKVAAKRTVKKPVRKTVAKKSPRKVTRRRAGRR</sequence>
<dbReference type="InterPro" id="IPR026968">
    <property type="entry name" value="PcaD/CatD"/>
</dbReference>
<dbReference type="Proteomes" id="UP000256900">
    <property type="component" value="Unassembled WGS sequence"/>
</dbReference>
<dbReference type="PANTHER" id="PTHR43798">
    <property type="entry name" value="MONOACYLGLYCEROL LIPASE"/>
    <property type="match status" value="1"/>
</dbReference>
<reference evidence="4 5" key="1">
    <citation type="submission" date="2018-08" db="EMBL/GenBank/DDBJ databases">
        <title>Genomic Encyclopedia of Type Strains, Phase IV (KMG-IV): sequencing the most valuable type-strain genomes for metagenomic binning, comparative biology and taxonomic classification.</title>
        <authorList>
            <person name="Goeker M."/>
        </authorList>
    </citation>
    <scope>NUCLEOTIDE SEQUENCE [LARGE SCALE GENOMIC DNA]</scope>
    <source>
        <strain evidence="4 5">BW863</strain>
    </source>
</reference>
<dbReference type="AlphaFoldDB" id="A0A3D9YXJ0"/>
<dbReference type="GO" id="GO:0047570">
    <property type="term" value="F:3-oxoadipate enol-lactonase activity"/>
    <property type="evidence" value="ECO:0007669"/>
    <property type="project" value="InterPro"/>
</dbReference>